<organism evidence="2 3">
    <name type="scientific">Portunus trituberculatus</name>
    <name type="common">Swimming crab</name>
    <name type="synonym">Neptunus trituberculatus</name>
    <dbReference type="NCBI Taxonomy" id="210409"/>
    <lineage>
        <taxon>Eukaryota</taxon>
        <taxon>Metazoa</taxon>
        <taxon>Ecdysozoa</taxon>
        <taxon>Arthropoda</taxon>
        <taxon>Crustacea</taxon>
        <taxon>Multicrustacea</taxon>
        <taxon>Malacostraca</taxon>
        <taxon>Eumalacostraca</taxon>
        <taxon>Eucarida</taxon>
        <taxon>Decapoda</taxon>
        <taxon>Pleocyemata</taxon>
        <taxon>Brachyura</taxon>
        <taxon>Eubrachyura</taxon>
        <taxon>Portunoidea</taxon>
        <taxon>Portunidae</taxon>
        <taxon>Portuninae</taxon>
        <taxon>Portunus</taxon>
    </lineage>
</organism>
<reference evidence="2 3" key="1">
    <citation type="submission" date="2019-05" db="EMBL/GenBank/DDBJ databases">
        <title>Another draft genome of Portunus trituberculatus and its Hox gene families provides insights of decapod evolution.</title>
        <authorList>
            <person name="Jeong J.-H."/>
            <person name="Song I."/>
            <person name="Kim S."/>
            <person name="Choi T."/>
            <person name="Kim D."/>
            <person name="Ryu S."/>
            <person name="Kim W."/>
        </authorList>
    </citation>
    <scope>NUCLEOTIDE SEQUENCE [LARGE SCALE GENOMIC DNA]</scope>
    <source>
        <tissue evidence="2">Muscle</tissue>
    </source>
</reference>
<feature type="region of interest" description="Disordered" evidence="1">
    <location>
        <begin position="1"/>
        <end position="31"/>
    </location>
</feature>
<evidence type="ECO:0000256" key="1">
    <source>
        <dbReference type="SAM" id="MobiDB-lite"/>
    </source>
</evidence>
<proteinExistence type="predicted"/>
<evidence type="ECO:0000313" key="2">
    <source>
        <dbReference type="EMBL" id="MPC57440.1"/>
    </source>
</evidence>
<protein>
    <submittedName>
        <fullName evidence="2">Uncharacterized protein</fullName>
    </submittedName>
</protein>
<accession>A0A5B7GAX7</accession>
<keyword evidence="3" id="KW-1185">Reference proteome</keyword>
<dbReference type="AlphaFoldDB" id="A0A5B7GAX7"/>
<sequence>MEEGGGERRKVRKGEGMACLPGLEESGRNGQEMTQLLRVSVNPYHLLGGNTVCDIASRSGRCGFSSQDNFLKRKLP</sequence>
<evidence type="ECO:0000313" key="3">
    <source>
        <dbReference type="Proteomes" id="UP000324222"/>
    </source>
</evidence>
<dbReference type="Proteomes" id="UP000324222">
    <property type="component" value="Unassembled WGS sequence"/>
</dbReference>
<gene>
    <name evidence="2" type="ORF">E2C01_051420</name>
</gene>
<comment type="caution">
    <text evidence="2">The sequence shown here is derived from an EMBL/GenBank/DDBJ whole genome shotgun (WGS) entry which is preliminary data.</text>
</comment>
<dbReference type="EMBL" id="VSRR010014785">
    <property type="protein sequence ID" value="MPC57440.1"/>
    <property type="molecule type" value="Genomic_DNA"/>
</dbReference>
<name>A0A5B7GAX7_PORTR</name>